<keyword evidence="8" id="KW-1185">Reference proteome</keyword>
<evidence type="ECO:0000313" key="8">
    <source>
        <dbReference type="Proteomes" id="UP000193642"/>
    </source>
</evidence>
<evidence type="ECO:0000256" key="2">
    <source>
        <dbReference type="ARBA" id="ARBA00022692"/>
    </source>
</evidence>
<evidence type="ECO:0000313" key="7">
    <source>
        <dbReference type="EMBL" id="ORY39160.1"/>
    </source>
</evidence>
<dbReference type="GO" id="GO:0007189">
    <property type="term" value="P:adenylate cyclase-activating G protein-coupled receptor signaling pathway"/>
    <property type="evidence" value="ECO:0007669"/>
    <property type="project" value="TreeGrafter"/>
</dbReference>
<comment type="caution">
    <text evidence="7">The sequence shown here is derived from an EMBL/GenBank/DDBJ whole genome shotgun (WGS) entry which is preliminary data.</text>
</comment>
<protein>
    <recommendedName>
        <fullName evidence="9">G-protein coupled receptors family 2 profile 2 domain-containing protein</fullName>
    </recommendedName>
</protein>
<feature type="transmembrane region" description="Helical" evidence="6">
    <location>
        <begin position="140"/>
        <end position="160"/>
    </location>
</feature>
<evidence type="ECO:0000256" key="5">
    <source>
        <dbReference type="SAM" id="MobiDB-lite"/>
    </source>
</evidence>
<feature type="transmembrane region" description="Helical" evidence="6">
    <location>
        <begin position="251"/>
        <end position="267"/>
    </location>
</feature>
<feature type="compositionally biased region" description="Low complexity" evidence="5">
    <location>
        <begin position="192"/>
        <end position="201"/>
    </location>
</feature>
<evidence type="ECO:0000256" key="6">
    <source>
        <dbReference type="SAM" id="Phobius"/>
    </source>
</evidence>
<evidence type="ECO:0000256" key="3">
    <source>
        <dbReference type="ARBA" id="ARBA00022989"/>
    </source>
</evidence>
<evidence type="ECO:0000256" key="1">
    <source>
        <dbReference type="ARBA" id="ARBA00004141"/>
    </source>
</evidence>
<proteinExistence type="predicted"/>
<dbReference type="Gene3D" id="1.20.1070.10">
    <property type="entry name" value="Rhodopsin 7-helix transmembrane proteins"/>
    <property type="match status" value="1"/>
</dbReference>
<sequence>MPTADQVQNEWIRLIMFMCWIAFTQIPTTITWGVGRAILSQHALCTFFGINHQFFLISTASWQFNASIVCWIAVIYGNQSVTRYWPYFHTYAWGSGIVFTTSLFIGSAILKRGEVMGDGTYACWISPLYLDFRIWSFFDWIWLQFILIMGSYSSMAFMASRAERSLAHVRRSSITADERNMEKEQKTFGPRSGSSDSQSKSNSDHDRSKRISLSSKSGRGEGLLAIAVNESLRHDVKIVMITEHNSNLSRIAVRGVIIGTVLGFMGIKTPDWLAIATSISLGTSGLWNPVVYFVFRRK</sequence>
<feature type="transmembrane region" description="Helical" evidence="6">
    <location>
        <begin position="54"/>
        <end position="76"/>
    </location>
</feature>
<feature type="region of interest" description="Disordered" evidence="5">
    <location>
        <begin position="179"/>
        <end position="215"/>
    </location>
</feature>
<dbReference type="OrthoDB" id="18453at2759"/>
<gene>
    <name evidence="7" type="ORF">BCR33DRAFT_720393</name>
</gene>
<dbReference type="PANTHER" id="PTHR23112:SF0">
    <property type="entry name" value="TRANSMEMBRANE PROTEIN 116"/>
    <property type="match status" value="1"/>
</dbReference>
<dbReference type="AlphaFoldDB" id="A0A1Y2BWL5"/>
<keyword evidence="2 6" id="KW-0812">Transmembrane</keyword>
<comment type="subcellular location">
    <subcellularLocation>
        <location evidence="1">Membrane</location>
        <topology evidence="1">Multi-pass membrane protein</topology>
    </subcellularLocation>
</comment>
<dbReference type="SUPFAM" id="SSF81321">
    <property type="entry name" value="Family A G protein-coupled receptor-like"/>
    <property type="match status" value="1"/>
</dbReference>
<reference evidence="7 8" key="1">
    <citation type="submission" date="2016-07" db="EMBL/GenBank/DDBJ databases">
        <title>Pervasive Adenine N6-methylation of Active Genes in Fungi.</title>
        <authorList>
            <consortium name="DOE Joint Genome Institute"/>
            <person name="Mondo S.J."/>
            <person name="Dannebaum R.O."/>
            <person name="Kuo R.C."/>
            <person name="Labutti K."/>
            <person name="Haridas S."/>
            <person name="Kuo A."/>
            <person name="Salamov A."/>
            <person name="Ahrendt S.R."/>
            <person name="Lipzen A."/>
            <person name="Sullivan W."/>
            <person name="Andreopoulos W.B."/>
            <person name="Clum A."/>
            <person name="Lindquist E."/>
            <person name="Daum C."/>
            <person name="Ramamoorthy G.K."/>
            <person name="Gryganskyi A."/>
            <person name="Culley D."/>
            <person name="Magnuson J.K."/>
            <person name="James T.Y."/>
            <person name="O'Malley M.A."/>
            <person name="Stajich J.E."/>
            <person name="Spatafora J.W."/>
            <person name="Visel A."/>
            <person name="Grigoriev I.V."/>
        </authorList>
    </citation>
    <scope>NUCLEOTIDE SEQUENCE [LARGE SCALE GENOMIC DNA]</scope>
    <source>
        <strain evidence="7 8">JEL800</strain>
    </source>
</reference>
<keyword evidence="3 6" id="KW-1133">Transmembrane helix</keyword>
<feature type="transmembrane region" description="Helical" evidence="6">
    <location>
        <begin position="88"/>
        <end position="110"/>
    </location>
</feature>
<accession>A0A1Y2BWL5</accession>
<organism evidence="7 8">
    <name type="scientific">Rhizoclosmatium globosum</name>
    <dbReference type="NCBI Taxonomy" id="329046"/>
    <lineage>
        <taxon>Eukaryota</taxon>
        <taxon>Fungi</taxon>
        <taxon>Fungi incertae sedis</taxon>
        <taxon>Chytridiomycota</taxon>
        <taxon>Chytridiomycota incertae sedis</taxon>
        <taxon>Chytridiomycetes</taxon>
        <taxon>Chytridiales</taxon>
        <taxon>Chytriomycetaceae</taxon>
        <taxon>Rhizoclosmatium</taxon>
    </lineage>
</organism>
<dbReference type="GO" id="GO:0004930">
    <property type="term" value="F:G protein-coupled receptor activity"/>
    <property type="evidence" value="ECO:0007669"/>
    <property type="project" value="TreeGrafter"/>
</dbReference>
<feature type="transmembrane region" description="Helical" evidence="6">
    <location>
        <begin position="273"/>
        <end position="295"/>
    </location>
</feature>
<evidence type="ECO:0008006" key="9">
    <source>
        <dbReference type="Google" id="ProtNLM"/>
    </source>
</evidence>
<feature type="transmembrane region" description="Helical" evidence="6">
    <location>
        <begin position="12"/>
        <end position="34"/>
    </location>
</feature>
<name>A0A1Y2BWL5_9FUNG</name>
<dbReference type="PANTHER" id="PTHR23112">
    <property type="entry name" value="G PROTEIN-COUPLED RECEPTOR 157-RELATED"/>
    <property type="match status" value="1"/>
</dbReference>
<dbReference type="EMBL" id="MCGO01000041">
    <property type="protein sequence ID" value="ORY39160.1"/>
    <property type="molecule type" value="Genomic_DNA"/>
</dbReference>
<dbReference type="Proteomes" id="UP000193642">
    <property type="component" value="Unassembled WGS sequence"/>
</dbReference>
<keyword evidence="4 6" id="KW-0472">Membrane</keyword>
<dbReference type="GO" id="GO:0005886">
    <property type="term" value="C:plasma membrane"/>
    <property type="evidence" value="ECO:0007669"/>
    <property type="project" value="TreeGrafter"/>
</dbReference>
<evidence type="ECO:0000256" key="4">
    <source>
        <dbReference type="ARBA" id="ARBA00023136"/>
    </source>
</evidence>